<gene>
    <name evidence="4" type="ORF">KS407_17100</name>
</gene>
<proteinExistence type="predicted"/>
<dbReference type="Proteomes" id="UP000790580">
    <property type="component" value="Unassembled WGS sequence"/>
</dbReference>
<name>A0ABS6JX43_9BACI</name>
<evidence type="ECO:0000313" key="4">
    <source>
        <dbReference type="EMBL" id="MBU9723139.1"/>
    </source>
</evidence>
<dbReference type="Pfam" id="PF07508">
    <property type="entry name" value="Recombinase"/>
    <property type="match status" value="1"/>
</dbReference>
<dbReference type="SMART" id="SM00857">
    <property type="entry name" value="Resolvase"/>
    <property type="match status" value="1"/>
</dbReference>
<evidence type="ECO:0000313" key="5">
    <source>
        <dbReference type="Proteomes" id="UP000790580"/>
    </source>
</evidence>
<dbReference type="InterPro" id="IPR025827">
    <property type="entry name" value="Zn_ribbon_recom_dom"/>
</dbReference>
<comment type="caution">
    <text evidence="4">The sequence shown here is derived from an EMBL/GenBank/DDBJ whole genome shotgun (WGS) entry which is preliminary data.</text>
</comment>
<dbReference type="InterPro" id="IPR036162">
    <property type="entry name" value="Resolvase-like_N_sf"/>
</dbReference>
<dbReference type="PROSITE" id="PS51736">
    <property type="entry name" value="RECOMBINASES_3"/>
    <property type="match status" value="1"/>
</dbReference>
<dbReference type="Gene3D" id="3.40.50.1390">
    <property type="entry name" value="Resolvase, N-terminal catalytic domain"/>
    <property type="match status" value="1"/>
</dbReference>
<dbReference type="Pfam" id="PF13408">
    <property type="entry name" value="Zn_ribbon_recom"/>
    <property type="match status" value="1"/>
</dbReference>
<dbReference type="InterPro" id="IPR038109">
    <property type="entry name" value="DNA_bind_recomb_sf"/>
</dbReference>
<dbReference type="Pfam" id="PF00239">
    <property type="entry name" value="Resolvase"/>
    <property type="match status" value="1"/>
</dbReference>
<feature type="coiled-coil region" evidence="1">
    <location>
        <begin position="400"/>
        <end position="484"/>
    </location>
</feature>
<evidence type="ECO:0000259" key="2">
    <source>
        <dbReference type="PROSITE" id="PS51736"/>
    </source>
</evidence>
<feature type="domain" description="Resolvase/invertase-type recombinase catalytic" evidence="2">
    <location>
        <begin position="32"/>
        <end position="182"/>
    </location>
</feature>
<protein>
    <submittedName>
        <fullName evidence="4">Recombinase family protein</fullName>
    </submittedName>
</protein>
<organism evidence="4 5">
    <name type="scientific">Evansella alkalicola</name>
    <dbReference type="NCBI Taxonomy" id="745819"/>
    <lineage>
        <taxon>Bacteria</taxon>
        <taxon>Bacillati</taxon>
        <taxon>Bacillota</taxon>
        <taxon>Bacilli</taxon>
        <taxon>Bacillales</taxon>
        <taxon>Bacillaceae</taxon>
        <taxon>Evansella</taxon>
    </lineage>
</organism>
<dbReference type="InterPro" id="IPR006119">
    <property type="entry name" value="Resolv_N"/>
</dbReference>
<evidence type="ECO:0000256" key="1">
    <source>
        <dbReference type="SAM" id="Coils"/>
    </source>
</evidence>
<dbReference type="PANTHER" id="PTHR30461:SF23">
    <property type="entry name" value="DNA RECOMBINASE-RELATED"/>
    <property type="match status" value="1"/>
</dbReference>
<reference evidence="4 5" key="1">
    <citation type="submission" date="2021-06" db="EMBL/GenBank/DDBJ databases">
        <title>Bacillus sp. RD4P76, an endophyte from a halophyte.</title>
        <authorList>
            <person name="Sun J.-Q."/>
        </authorList>
    </citation>
    <scope>NUCLEOTIDE SEQUENCE [LARGE SCALE GENOMIC DNA]</scope>
    <source>
        <strain evidence="4 5">JCM 17098</strain>
    </source>
</reference>
<accession>A0ABS6JX43</accession>
<feature type="domain" description="Recombinase" evidence="3">
    <location>
        <begin position="191"/>
        <end position="317"/>
    </location>
</feature>
<sequence length="555" mass="64155">MSEYQNQSRVRIIPAKARTGRMEENPDGQKKRIAVYARVSTASEMQSSSYDLQVAHYTEYVKKNPAWTLVDVYADEGISGTSTKNRTEFNRMIQDCEDNRIDYILTKSISRFARNTIDCISILRRLKGLKPAVGVYFEKENIDTLDSKSELFLTILSSMAQEESRSVSENTKWGVQKRFQQGIVHMPTTFFLGYDTMEDGEIVIDEEQAKVVRRIFREFLEGKGCPTIAKELTRDGMKTGKGNTTWTSDAVYKIIKQEKYQGHCLAQKTVTTCYLSHRRVRNTDIQPQYYVKNTHPAIISEETFEAAQQELKRRSLMLRDPDRKYRQNYSNTGTFSNHFFCGECGRPVIRRRMTSSRKGEKYYFTAWQCRVTAGADPDFKDCKTSYVQEIDMEKAFMTIVREMKENLDETVEDAKTAIAQASLSPPEQARLEELNGQIEAVNDRISNLAAKESATSDAIYDATLRHLIYEQEILQQERDSLEENRQEQVYLEKHLQSLLDILEAEELEDFDGKLFKSIIERGIICKERIVEFHFKCGVKRTICAKVRKTPKKEKA</sequence>
<dbReference type="InterPro" id="IPR050639">
    <property type="entry name" value="SSR_resolvase"/>
</dbReference>
<dbReference type="SUPFAM" id="SSF53041">
    <property type="entry name" value="Resolvase-like"/>
    <property type="match status" value="1"/>
</dbReference>
<keyword evidence="1" id="KW-0175">Coiled coil</keyword>
<dbReference type="RefSeq" id="WP_088076847.1">
    <property type="nucleotide sequence ID" value="NZ_JAHQCR010000070.1"/>
</dbReference>
<keyword evidence="5" id="KW-1185">Reference proteome</keyword>
<dbReference type="PROSITE" id="PS51737">
    <property type="entry name" value="RECOMBINASE_DNA_BIND"/>
    <property type="match status" value="1"/>
</dbReference>
<evidence type="ECO:0000259" key="3">
    <source>
        <dbReference type="PROSITE" id="PS51737"/>
    </source>
</evidence>
<dbReference type="PANTHER" id="PTHR30461">
    <property type="entry name" value="DNA-INVERTASE FROM LAMBDOID PROPHAGE"/>
    <property type="match status" value="1"/>
</dbReference>
<dbReference type="CDD" id="cd00338">
    <property type="entry name" value="Ser_Recombinase"/>
    <property type="match status" value="1"/>
</dbReference>
<dbReference type="InterPro" id="IPR011109">
    <property type="entry name" value="DNA_bind_recombinase_dom"/>
</dbReference>
<dbReference type="Gene3D" id="3.90.1750.20">
    <property type="entry name" value="Putative Large Serine Recombinase, Chain B, Domain 2"/>
    <property type="match status" value="1"/>
</dbReference>
<dbReference type="EMBL" id="JAHQCR010000070">
    <property type="protein sequence ID" value="MBU9723139.1"/>
    <property type="molecule type" value="Genomic_DNA"/>
</dbReference>